<reference evidence="2" key="1">
    <citation type="submission" date="2021-03" db="EMBL/GenBank/DDBJ databases">
        <title>Draft genome sequence of rust myrtle Austropuccinia psidii MF-1, a brazilian biotype.</title>
        <authorList>
            <person name="Quecine M.C."/>
            <person name="Pachon D.M.R."/>
            <person name="Bonatelli M.L."/>
            <person name="Correr F.H."/>
            <person name="Franceschini L.M."/>
            <person name="Leite T.F."/>
            <person name="Margarido G.R.A."/>
            <person name="Almeida C.A."/>
            <person name="Ferrarezi J.A."/>
            <person name="Labate C.A."/>
        </authorList>
    </citation>
    <scope>NUCLEOTIDE SEQUENCE</scope>
    <source>
        <strain evidence="2">MF-1</strain>
    </source>
</reference>
<comment type="caution">
    <text evidence="2">The sequence shown here is derived from an EMBL/GenBank/DDBJ whole genome shotgun (WGS) entry which is preliminary data.</text>
</comment>
<dbReference type="EMBL" id="AVOT02122569">
    <property type="protein sequence ID" value="MBW0585990.1"/>
    <property type="molecule type" value="Genomic_DNA"/>
</dbReference>
<organism evidence="2 3">
    <name type="scientific">Austropuccinia psidii MF-1</name>
    <dbReference type="NCBI Taxonomy" id="1389203"/>
    <lineage>
        <taxon>Eukaryota</taxon>
        <taxon>Fungi</taxon>
        <taxon>Dikarya</taxon>
        <taxon>Basidiomycota</taxon>
        <taxon>Pucciniomycotina</taxon>
        <taxon>Pucciniomycetes</taxon>
        <taxon>Pucciniales</taxon>
        <taxon>Sphaerophragmiaceae</taxon>
        <taxon>Austropuccinia</taxon>
    </lineage>
</organism>
<feature type="region of interest" description="Disordered" evidence="1">
    <location>
        <begin position="72"/>
        <end position="106"/>
    </location>
</feature>
<sequence>MDLDQGIQVINSKDKIVIQEAKNKWSITELQPVPKVSEKLPTGGSRDIPVSVQELVYGRKAAGVGTSAQIVHRDNELLPSSEKALGPRKDTRASEGLTPMSCKGHVQKVKDWFKNQSILSEDKMKELDQKKEKSPAKAPQASTSKNLPQQVKNTGMKAPKNKQKGKGKQSGTSPTPRTTELKRRKRQPWTMCSIWQEL</sequence>
<accession>A0A9Q3KQ58</accession>
<dbReference type="Proteomes" id="UP000765509">
    <property type="component" value="Unassembled WGS sequence"/>
</dbReference>
<evidence type="ECO:0000313" key="2">
    <source>
        <dbReference type="EMBL" id="MBW0585990.1"/>
    </source>
</evidence>
<feature type="compositionally biased region" description="Basic and acidic residues" evidence="1">
    <location>
        <begin position="123"/>
        <end position="135"/>
    </location>
</feature>
<evidence type="ECO:0000313" key="3">
    <source>
        <dbReference type="Proteomes" id="UP000765509"/>
    </source>
</evidence>
<protein>
    <submittedName>
        <fullName evidence="2">Uncharacterized protein</fullName>
    </submittedName>
</protein>
<proteinExistence type="predicted"/>
<feature type="compositionally biased region" description="Polar residues" evidence="1">
    <location>
        <begin position="140"/>
        <end position="153"/>
    </location>
</feature>
<dbReference type="AlphaFoldDB" id="A0A9Q3KQ58"/>
<feature type="region of interest" description="Disordered" evidence="1">
    <location>
        <begin position="123"/>
        <end position="198"/>
    </location>
</feature>
<name>A0A9Q3KQ58_9BASI</name>
<gene>
    <name evidence="2" type="ORF">O181_125705</name>
</gene>
<keyword evidence="3" id="KW-1185">Reference proteome</keyword>
<evidence type="ECO:0000256" key="1">
    <source>
        <dbReference type="SAM" id="MobiDB-lite"/>
    </source>
</evidence>